<dbReference type="HOGENOM" id="CLU_2082407_0_0_0"/>
<evidence type="ECO:0000313" key="2">
    <source>
        <dbReference type="EMBL" id="ADR37834.1"/>
    </source>
</evidence>
<name>E4UAQ5_OCEP5</name>
<proteinExistence type="predicted"/>
<gene>
    <name evidence="2" type="ordered locus">Ocepr_2386</name>
</gene>
<feature type="domain" description="Antitoxin Xre/MbcA/ParS-like toxin-binding" evidence="1">
    <location>
        <begin position="65"/>
        <end position="115"/>
    </location>
</feature>
<evidence type="ECO:0000259" key="1">
    <source>
        <dbReference type="Pfam" id="PF09722"/>
    </source>
</evidence>
<accession>E4UAQ5</accession>
<dbReference type="Proteomes" id="UP000008722">
    <property type="component" value="Plasmid pOCEPR01"/>
</dbReference>
<organism evidence="2 3">
    <name type="scientific">Oceanithermus profundus (strain DSM 14977 / NBRC 100410 / VKM B-2274 / 506)</name>
    <dbReference type="NCBI Taxonomy" id="670487"/>
    <lineage>
        <taxon>Bacteria</taxon>
        <taxon>Thermotogati</taxon>
        <taxon>Deinococcota</taxon>
        <taxon>Deinococci</taxon>
        <taxon>Thermales</taxon>
        <taxon>Thermaceae</taxon>
        <taxon>Oceanithermus</taxon>
    </lineage>
</organism>
<protein>
    <recommendedName>
        <fullName evidence="1">Antitoxin Xre/MbcA/ParS-like toxin-binding domain-containing protein</fullName>
    </recommendedName>
</protein>
<reference evidence="3" key="1">
    <citation type="submission" date="2010-11" db="EMBL/GenBank/DDBJ databases">
        <title>The complete sequence of plasmid of Oceanithermus profundus DSM 14977.</title>
        <authorList>
            <consortium name="US DOE Joint Genome Institute (JGI-PGF)"/>
            <person name="Lucas S."/>
            <person name="Copeland A."/>
            <person name="Lapidus A."/>
            <person name="Bruce D."/>
            <person name="Goodwin L."/>
            <person name="Pitluck S."/>
            <person name="Kyrpides N."/>
            <person name="Mavromatis K."/>
            <person name="Pagani I."/>
            <person name="Ivanova N."/>
            <person name="Zhang X."/>
            <person name="Brettin T."/>
            <person name="Detter J.C."/>
            <person name="Tapia R."/>
            <person name="Han C."/>
            <person name="Land M."/>
            <person name="Hauser L."/>
            <person name="Markowitz V."/>
            <person name="Cheng J.-F."/>
            <person name="Hugenholtz P."/>
            <person name="Woyke T."/>
            <person name="Wu D."/>
            <person name="Tindall B."/>
            <person name="Faehnrich R."/>
            <person name="Brambilla E."/>
            <person name="Klenk H.-P."/>
            <person name="Eisen J.A."/>
        </authorList>
    </citation>
    <scope>NUCLEOTIDE SEQUENCE [LARGE SCALE GENOMIC DNA]</scope>
    <source>
        <strain evidence="3">DSM 14977 / NBRC 100410 / VKM B-2274 / 506</strain>
        <plasmid evidence="3">Plasmid pOCEPR01</plasmid>
    </source>
</reference>
<keyword evidence="2" id="KW-0614">Plasmid</keyword>
<dbReference type="EMBL" id="CP002362">
    <property type="protein sequence ID" value="ADR37834.1"/>
    <property type="molecule type" value="Genomic_DNA"/>
</dbReference>
<dbReference type="Pfam" id="PF09722">
    <property type="entry name" value="Xre_MbcA_ParS_C"/>
    <property type="match status" value="1"/>
</dbReference>
<reference evidence="2 3" key="2">
    <citation type="journal article" date="2011" name="Stand. Genomic Sci.">
        <title>Complete genome sequence of Oceanithermus profundus type strain (506).</title>
        <authorList>
            <person name="Pati A."/>
            <person name="Zhang X."/>
            <person name="Lapidus A."/>
            <person name="Nolan M."/>
            <person name="Lucas S."/>
            <person name="Del Rio T.G."/>
            <person name="Tice H."/>
            <person name="Cheng J.F."/>
            <person name="Tapia R."/>
            <person name="Han C."/>
            <person name="Goodwin L."/>
            <person name="Pitluck S."/>
            <person name="Liolios K."/>
            <person name="Pagani I."/>
            <person name="Ivanova N."/>
            <person name="Mavromatis K."/>
            <person name="Chen A."/>
            <person name="Palaniappan K."/>
            <person name="Hauser L."/>
            <person name="Jeffries C.D."/>
            <person name="Brambilla E.M."/>
            <person name="Rohl A."/>
            <person name="Mwirichia R."/>
            <person name="Rohde M."/>
            <person name="Tindall B.J."/>
            <person name="Sikorski J."/>
            <person name="Wirth R."/>
            <person name="Goker M."/>
            <person name="Woyke T."/>
            <person name="Detter J.C."/>
            <person name="Bristow J."/>
            <person name="Eisen J.A."/>
            <person name="Markowitz V."/>
            <person name="Hugenholtz P."/>
            <person name="Kyrpides N.C."/>
            <person name="Klenk H.P."/>
            <person name="Land M."/>
        </authorList>
    </citation>
    <scope>NUCLEOTIDE SEQUENCE [LARGE SCALE GENOMIC DNA]</scope>
    <source>
        <strain evidence="3">DSM 14977 / NBRC 100410 / VKM B-2274 / 506</strain>
        <plasmid evidence="3">Plasmid pOCEPR01</plasmid>
    </source>
</reference>
<keyword evidence="3" id="KW-1185">Reference proteome</keyword>
<dbReference type="RefSeq" id="WP_013449813.1">
    <property type="nucleotide sequence ID" value="NC_014753.1"/>
</dbReference>
<dbReference type="InterPro" id="IPR024467">
    <property type="entry name" value="Xre/MbcA/ParS-like_toxin-bd"/>
</dbReference>
<dbReference type="KEGG" id="opr:Ocepr_2386"/>
<dbReference type="AlphaFoldDB" id="E4UAQ5"/>
<dbReference type="eggNOG" id="ENOG502ZW3E">
    <property type="taxonomic scope" value="Bacteria"/>
</dbReference>
<geneLocation type="plasmid" evidence="2 3">
    <name>pOCEPR01</name>
</geneLocation>
<evidence type="ECO:0000313" key="3">
    <source>
        <dbReference type="Proteomes" id="UP000008722"/>
    </source>
</evidence>
<sequence>MLTPVKELRSKRGRYDTRRIADYLGIPLKQVAEATRVSRQLLYQHPDAPKAQARAAAIERIIADLQTLYGSPEAVRAWMKTPAPVFGDQTAWEMIRLEPQGLEAVEAYVENLKEGNP</sequence>